<protein>
    <submittedName>
        <fullName evidence="1">Uncharacterized protein</fullName>
    </submittedName>
</protein>
<keyword evidence="2" id="KW-1185">Reference proteome</keyword>
<name>N6WDB1_9ACTO</name>
<evidence type="ECO:0000313" key="2">
    <source>
        <dbReference type="Proteomes" id="UP000013015"/>
    </source>
</evidence>
<gene>
    <name evidence="1" type="ORF">HMPREF9004_1040</name>
</gene>
<dbReference type="EMBL" id="AQHZ01000016">
    <property type="protein sequence ID" value="ENO18179.1"/>
    <property type="molecule type" value="Genomic_DNA"/>
</dbReference>
<dbReference type="HOGENOM" id="CLU_2010385_0_0_11"/>
<organism evidence="1 2">
    <name type="scientific">Schaalia cardiffensis F0333</name>
    <dbReference type="NCBI Taxonomy" id="888050"/>
    <lineage>
        <taxon>Bacteria</taxon>
        <taxon>Bacillati</taxon>
        <taxon>Actinomycetota</taxon>
        <taxon>Actinomycetes</taxon>
        <taxon>Actinomycetales</taxon>
        <taxon>Actinomycetaceae</taxon>
        <taxon>Schaalia</taxon>
    </lineage>
</organism>
<dbReference type="eggNOG" id="ENOG5031HQX">
    <property type="taxonomic scope" value="Bacteria"/>
</dbReference>
<accession>N6WDB1</accession>
<comment type="caution">
    <text evidence="1">The sequence shown here is derived from an EMBL/GenBank/DDBJ whole genome shotgun (WGS) entry which is preliminary data.</text>
</comment>
<dbReference type="OrthoDB" id="3268017at2"/>
<dbReference type="PATRIC" id="fig|888050.3.peg.986"/>
<dbReference type="RefSeq" id="WP_005963089.1">
    <property type="nucleotide sequence ID" value="NZ_CP040505.1"/>
</dbReference>
<dbReference type="AlphaFoldDB" id="N6WDB1"/>
<proteinExistence type="predicted"/>
<reference evidence="1 2" key="1">
    <citation type="submission" date="2013-03" db="EMBL/GenBank/DDBJ databases">
        <title>Reference genome for the Human Microbiome Project.</title>
        <authorList>
            <person name="Aqrawi P."/>
            <person name="Ayvaz T."/>
            <person name="Bess C."/>
            <person name="Blankenburg K."/>
            <person name="Coyle M."/>
            <person name="Deng J."/>
            <person name="Forbes L."/>
            <person name="Fowler G."/>
            <person name="Francisco L."/>
            <person name="Fu Q."/>
            <person name="Gibbs R."/>
            <person name="Gross S."/>
            <person name="Gubbala S."/>
            <person name="Hale W."/>
            <person name="Hemphill L."/>
            <person name="Highlander S."/>
            <person name="Hirani K."/>
            <person name="Jackson L."/>
            <person name="Jakkamsetti A."/>
            <person name="Javaid M."/>
            <person name="Jayaseelan J.C."/>
            <person name="Jiang H."/>
            <person name="Joshi V."/>
            <person name="Korchina V."/>
            <person name="Kovar C."/>
            <person name="Lara F."/>
            <person name="Lee S."/>
            <person name="Liu Y."/>
            <person name="Mata R."/>
            <person name="Mathew T."/>
            <person name="Munidasa M."/>
            <person name="Muzny D."/>
            <person name="Nazareth L."/>
            <person name="Ngo R."/>
            <person name="Nguyen L."/>
            <person name="Nguyen N."/>
            <person name="Okwuonu G."/>
            <person name="Ongeri F."/>
            <person name="Palculict T."/>
            <person name="Patil S."/>
            <person name="Petrosino J."/>
            <person name="Pham C."/>
            <person name="Pham P."/>
            <person name="Pu L.-L."/>
            <person name="Qin X."/>
            <person name="Qu J."/>
            <person name="Reid J."/>
            <person name="Ross M."/>
            <person name="Ruth R."/>
            <person name="Saada N."/>
            <person name="San Lucas F."/>
            <person name="Santibanez J."/>
            <person name="Shang Y."/>
            <person name="Simmons D."/>
            <person name="Song X.-Z."/>
            <person name="Tang L.-Y."/>
            <person name="Thornton R."/>
            <person name="Warren J."/>
            <person name="Weissenberger G."/>
            <person name="Wilczek-Boney K."/>
            <person name="Worley K."/>
            <person name="Youmans B."/>
            <person name="Zhang J."/>
            <person name="Zhang L."/>
            <person name="Zhao Z."/>
            <person name="Zhou C."/>
            <person name="Zhu D."/>
            <person name="Zhu Y."/>
        </authorList>
    </citation>
    <scope>NUCLEOTIDE SEQUENCE [LARGE SCALE GENOMIC DNA]</scope>
    <source>
        <strain evidence="1 2">F0333</strain>
    </source>
</reference>
<evidence type="ECO:0000313" key="1">
    <source>
        <dbReference type="EMBL" id="ENO18179.1"/>
    </source>
</evidence>
<dbReference type="Proteomes" id="UP000013015">
    <property type="component" value="Unassembled WGS sequence"/>
</dbReference>
<sequence>MDFFQKLFGHKEPTLILAESENWTSLPWTEKLQKALDKRAKKEKWAEALGQTHEFVCLLIVHGNFSNGTLEVNSLGSPIAMLPHELVDDLLERMRADSGLRMTAVKARATRDEDGRLAVEVNV</sequence>